<sequence>MSILSTTDCYPSFRFSAFASPTVPRFFRAPFADQSLQSAHIHSYSTSSRPRSTSQNTLTFLAGCLGRRDGLCWEVSSVTGTVHEFSCNGSNPPSYSLRSIIDGSPVLMLRPHYFPILISASVSRRALIYHSLFNVTANWPTCVLSAHEHRTIRTKARGYYAQTGRSVYLHLVQRAPFNPQGSVTRWLFNWKYPSSAVDLWQPYK</sequence>
<dbReference type="Proteomes" id="UP001221757">
    <property type="component" value="Unassembled WGS sequence"/>
</dbReference>
<gene>
    <name evidence="1" type="ORF">B0H17DRAFT_357710</name>
</gene>
<dbReference type="AlphaFoldDB" id="A0AAD7G178"/>
<name>A0AAD7G178_MYCRO</name>
<keyword evidence="2" id="KW-1185">Reference proteome</keyword>
<evidence type="ECO:0000313" key="2">
    <source>
        <dbReference type="Proteomes" id="UP001221757"/>
    </source>
</evidence>
<accession>A0AAD7G178</accession>
<dbReference type="EMBL" id="JARKIE010000294">
    <property type="protein sequence ID" value="KAJ7657049.1"/>
    <property type="molecule type" value="Genomic_DNA"/>
</dbReference>
<evidence type="ECO:0000313" key="1">
    <source>
        <dbReference type="EMBL" id="KAJ7657049.1"/>
    </source>
</evidence>
<organism evidence="1 2">
    <name type="scientific">Mycena rosella</name>
    <name type="common">Pink bonnet</name>
    <name type="synonym">Agaricus rosellus</name>
    <dbReference type="NCBI Taxonomy" id="1033263"/>
    <lineage>
        <taxon>Eukaryota</taxon>
        <taxon>Fungi</taxon>
        <taxon>Dikarya</taxon>
        <taxon>Basidiomycota</taxon>
        <taxon>Agaricomycotina</taxon>
        <taxon>Agaricomycetes</taxon>
        <taxon>Agaricomycetidae</taxon>
        <taxon>Agaricales</taxon>
        <taxon>Marasmiineae</taxon>
        <taxon>Mycenaceae</taxon>
        <taxon>Mycena</taxon>
    </lineage>
</organism>
<proteinExistence type="predicted"/>
<comment type="caution">
    <text evidence="1">The sequence shown here is derived from an EMBL/GenBank/DDBJ whole genome shotgun (WGS) entry which is preliminary data.</text>
</comment>
<reference evidence="1" key="1">
    <citation type="submission" date="2023-03" db="EMBL/GenBank/DDBJ databases">
        <title>Massive genome expansion in bonnet fungi (Mycena s.s.) driven by repeated elements and novel gene families across ecological guilds.</title>
        <authorList>
            <consortium name="Lawrence Berkeley National Laboratory"/>
            <person name="Harder C.B."/>
            <person name="Miyauchi S."/>
            <person name="Viragh M."/>
            <person name="Kuo A."/>
            <person name="Thoen E."/>
            <person name="Andreopoulos B."/>
            <person name="Lu D."/>
            <person name="Skrede I."/>
            <person name="Drula E."/>
            <person name="Henrissat B."/>
            <person name="Morin E."/>
            <person name="Kohler A."/>
            <person name="Barry K."/>
            <person name="LaButti K."/>
            <person name="Morin E."/>
            <person name="Salamov A."/>
            <person name="Lipzen A."/>
            <person name="Mereny Z."/>
            <person name="Hegedus B."/>
            <person name="Baldrian P."/>
            <person name="Stursova M."/>
            <person name="Weitz H."/>
            <person name="Taylor A."/>
            <person name="Grigoriev I.V."/>
            <person name="Nagy L.G."/>
            <person name="Martin F."/>
            <person name="Kauserud H."/>
        </authorList>
    </citation>
    <scope>NUCLEOTIDE SEQUENCE</scope>
    <source>
        <strain evidence="1">CBHHK067</strain>
    </source>
</reference>
<protein>
    <submittedName>
        <fullName evidence="1">Uncharacterized protein</fullName>
    </submittedName>
</protein>